<dbReference type="SFLD" id="SFLDS00005">
    <property type="entry name" value="Isoprenoid_Synthase_Type_I"/>
    <property type="match status" value="1"/>
</dbReference>
<dbReference type="GO" id="GO:0008654">
    <property type="term" value="P:phospholipid biosynthetic process"/>
    <property type="evidence" value="ECO:0007669"/>
    <property type="project" value="UniProtKB-ARBA"/>
</dbReference>
<sequence length="297" mass="32584">MINQTMGQYLTHFEIIFSQIVSQADIPASRIREATLYSLFPGGKRLRPLLVYLCGEVTGVQQGTLDTIATAIELIHCYSLVHDDLPAMDNDDFRRGKPSCHKAFDEATAILVGDGLQALAVEVLLTYLPQHLTLSQVKNITHELIRASGFAGMVSGQGLDLSELANTEISESRLRFIHSLKTGQLISACFNMVLAASQVSKETTDALADFATQLGLVYQMQDDYLDYYAENDGLGKGRASDAANNKVTFATLYDKTALLTLITNHFQQAKAALSPLGDKADNLLALTNYIQRRSSHH</sequence>
<comment type="similarity">
    <text evidence="2 7">Belongs to the FPP/GGPP synthase family.</text>
</comment>
<comment type="caution">
    <text evidence="8">The sequence shown here is derived from an EMBL/GenBank/DDBJ whole genome shotgun (WGS) entry which is preliminary data.</text>
</comment>
<evidence type="ECO:0000256" key="7">
    <source>
        <dbReference type="RuleBase" id="RU004466"/>
    </source>
</evidence>
<name>A0A0W0ULH2_9GAMM</name>
<evidence type="ECO:0000256" key="5">
    <source>
        <dbReference type="ARBA" id="ARBA00022842"/>
    </source>
</evidence>
<dbReference type="PANTHER" id="PTHR43281:SF1">
    <property type="entry name" value="FARNESYL DIPHOSPHATE SYNTHASE"/>
    <property type="match status" value="1"/>
</dbReference>
<evidence type="ECO:0000313" key="9">
    <source>
        <dbReference type="EMBL" id="OCH97049.1"/>
    </source>
</evidence>
<dbReference type="PROSITE" id="PS00723">
    <property type="entry name" value="POLYPRENYL_SYNTHASE_1"/>
    <property type="match status" value="1"/>
</dbReference>
<keyword evidence="3 7" id="KW-0808">Transferase</keyword>
<keyword evidence="6" id="KW-0414">Isoprene biosynthesis</keyword>
<dbReference type="InterPro" id="IPR000092">
    <property type="entry name" value="Polyprenyl_synt"/>
</dbReference>
<dbReference type="STRING" id="455.Ljam_2681"/>
<organism evidence="8 10">
    <name type="scientific">Legionella jamestowniensis</name>
    <dbReference type="NCBI Taxonomy" id="455"/>
    <lineage>
        <taxon>Bacteria</taxon>
        <taxon>Pseudomonadati</taxon>
        <taxon>Pseudomonadota</taxon>
        <taxon>Gammaproteobacteria</taxon>
        <taxon>Legionellales</taxon>
        <taxon>Legionellaceae</taxon>
        <taxon>Legionella</taxon>
    </lineage>
</organism>
<keyword evidence="4" id="KW-0479">Metal-binding</keyword>
<evidence type="ECO:0000256" key="6">
    <source>
        <dbReference type="ARBA" id="ARBA00023229"/>
    </source>
</evidence>
<keyword evidence="5" id="KW-0460">Magnesium</keyword>
<protein>
    <submittedName>
        <fullName evidence="9">Geranyl transferase</fullName>
    </submittedName>
    <submittedName>
        <fullName evidence="8">Geranyltranstransferase</fullName>
    </submittedName>
</protein>
<dbReference type="GO" id="GO:0046872">
    <property type="term" value="F:metal ion binding"/>
    <property type="evidence" value="ECO:0007669"/>
    <property type="project" value="UniProtKB-KW"/>
</dbReference>
<dbReference type="InterPro" id="IPR033749">
    <property type="entry name" value="Polyprenyl_synt_CS"/>
</dbReference>
<dbReference type="SFLD" id="SFLDG01017">
    <property type="entry name" value="Polyprenyl_Transferase_Like"/>
    <property type="match status" value="1"/>
</dbReference>
<dbReference type="Pfam" id="PF00348">
    <property type="entry name" value="polyprenyl_synt"/>
    <property type="match status" value="1"/>
</dbReference>
<dbReference type="Proteomes" id="UP000093336">
    <property type="component" value="Unassembled WGS sequence"/>
</dbReference>
<reference evidence="8 10" key="1">
    <citation type="submission" date="2015-11" db="EMBL/GenBank/DDBJ databases">
        <title>Genomic analysis of 38 Legionella species identifies large and diverse effector repertoires.</title>
        <authorList>
            <person name="Burstein D."/>
            <person name="Amaro F."/>
            <person name="Zusman T."/>
            <person name="Lifshitz Z."/>
            <person name="Cohen O."/>
            <person name="Gilbert J.A."/>
            <person name="Pupko T."/>
            <person name="Shuman H.A."/>
            <person name="Segal G."/>
        </authorList>
    </citation>
    <scope>NUCLEOTIDE SEQUENCE [LARGE SCALE GENOMIC DNA]</scope>
    <source>
        <strain evidence="8 10">JA-26-G1-E2</strain>
    </source>
</reference>
<evidence type="ECO:0000313" key="10">
    <source>
        <dbReference type="Proteomes" id="UP000054715"/>
    </source>
</evidence>
<gene>
    <name evidence="9" type="ORF">A8135_05295</name>
    <name evidence="8" type="ORF">Ljam_2681</name>
</gene>
<evidence type="ECO:0000256" key="3">
    <source>
        <dbReference type="ARBA" id="ARBA00022679"/>
    </source>
</evidence>
<dbReference type="GO" id="GO:0004659">
    <property type="term" value="F:prenyltransferase activity"/>
    <property type="evidence" value="ECO:0007669"/>
    <property type="project" value="InterPro"/>
</dbReference>
<dbReference type="PATRIC" id="fig|455.5.peg.2819"/>
<dbReference type="RefSeq" id="WP_058450501.1">
    <property type="nucleotide sequence ID" value="NZ_CAAAJF010000001.1"/>
</dbReference>
<dbReference type="PANTHER" id="PTHR43281">
    <property type="entry name" value="FARNESYL DIPHOSPHATE SYNTHASE"/>
    <property type="match status" value="1"/>
</dbReference>
<dbReference type="CDD" id="cd00685">
    <property type="entry name" value="Trans_IPPS_HT"/>
    <property type="match status" value="1"/>
</dbReference>
<dbReference type="Proteomes" id="UP000054715">
    <property type="component" value="Unassembled WGS sequence"/>
</dbReference>
<proteinExistence type="inferred from homology"/>
<reference evidence="9 11" key="2">
    <citation type="submission" date="2016-05" db="EMBL/GenBank/DDBJ databases">
        <authorList>
            <person name="Prochazka B."/>
            <person name="Indra A."/>
            <person name="Hasenberger P."/>
            <person name="Blaschitz M."/>
            <person name="Wagner L."/>
            <person name="Wewalka G."/>
            <person name="Sorschag S."/>
            <person name="Schmid D."/>
            <person name="Ruppitsch W."/>
        </authorList>
    </citation>
    <scope>NUCLEOTIDE SEQUENCE [LARGE SCALE GENOMIC DNA]</scope>
    <source>
        <strain evidence="9 11">974010_12</strain>
    </source>
</reference>
<keyword evidence="11" id="KW-1185">Reference proteome</keyword>
<dbReference type="EMBL" id="LYOZ01000052">
    <property type="protein sequence ID" value="OCH97049.1"/>
    <property type="molecule type" value="Genomic_DNA"/>
</dbReference>
<dbReference type="Gene3D" id="1.10.600.10">
    <property type="entry name" value="Farnesyl Diphosphate Synthase"/>
    <property type="match status" value="1"/>
</dbReference>
<evidence type="ECO:0000256" key="2">
    <source>
        <dbReference type="ARBA" id="ARBA00006706"/>
    </source>
</evidence>
<evidence type="ECO:0000313" key="11">
    <source>
        <dbReference type="Proteomes" id="UP000093336"/>
    </source>
</evidence>
<dbReference type="FunFam" id="1.10.600.10:FF:000001">
    <property type="entry name" value="Geranylgeranyl diphosphate synthase"/>
    <property type="match status" value="1"/>
</dbReference>
<dbReference type="PROSITE" id="PS00444">
    <property type="entry name" value="POLYPRENYL_SYNTHASE_2"/>
    <property type="match status" value="1"/>
</dbReference>
<comment type="cofactor">
    <cofactor evidence="1">
        <name>Mg(2+)</name>
        <dbReference type="ChEBI" id="CHEBI:18420"/>
    </cofactor>
</comment>
<dbReference type="SUPFAM" id="SSF48576">
    <property type="entry name" value="Terpenoid synthases"/>
    <property type="match status" value="1"/>
</dbReference>
<evidence type="ECO:0000256" key="1">
    <source>
        <dbReference type="ARBA" id="ARBA00001946"/>
    </source>
</evidence>
<dbReference type="GO" id="GO:0016114">
    <property type="term" value="P:terpenoid biosynthetic process"/>
    <property type="evidence" value="ECO:0007669"/>
    <property type="project" value="UniProtKB-ARBA"/>
</dbReference>
<evidence type="ECO:0000313" key="8">
    <source>
        <dbReference type="EMBL" id="KTD08486.1"/>
    </source>
</evidence>
<accession>A0A0W0ULH2</accession>
<evidence type="ECO:0000256" key="4">
    <source>
        <dbReference type="ARBA" id="ARBA00022723"/>
    </source>
</evidence>
<dbReference type="OrthoDB" id="9805316at2"/>
<dbReference type="AlphaFoldDB" id="A0A0W0ULH2"/>
<dbReference type="InterPro" id="IPR008949">
    <property type="entry name" value="Isoprenoid_synthase_dom_sf"/>
</dbReference>
<dbReference type="EMBL" id="LNYG01000013">
    <property type="protein sequence ID" value="KTD08486.1"/>
    <property type="molecule type" value="Genomic_DNA"/>
</dbReference>